<comment type="caution">
    <text evidence="4">The sequence shown here is derived from an EMBL/GenBank/DDBJ whole genome shotgun (WGS) entry which is preliminary data.</text>
</comment>
<organism evidence="4 5">
    <name type="scientific">Chara braunii</name>
    <name type="common">Braun's stonewort</name>
    <dbReference type="NCBI Taxonomy" id="69332"/>
    <lineage>
        <taxon>Eukaryota</taxon>
        <taxon>Viridiplantae</taxon>
        <taxon>Streptophyta</taxon>
        <taxon>Charophyceae</taxon>
        <taxon>Charales</taxon>
        <taxon>Characeae</taxon>
        <taxon>Chara</taxon>
    </lineage>
</organism>
<dbReference type="Gene3D" id="1.10.510.10">
    <property type="entry name" value="Transferase(Phosphotransferase) domain 1"/>
    <property type="match status" value="1"/>
</dbReference>
<dbReference type="Pfam" id="PF07714">
    <property type="entry name" value="PK_Tyr_Ser-Thr"/>
    <property type="match status" value="1"/>
</dbReference>
<feature type="domain" description="Protein kinase" evidence="3">
    <location>
        <begin position="166"/>
        <end position="440"/>
    </location>
</feature>
<protein>
    <recommendedName>
        <fullName evidence="3">Protein kinase domain-containing protein</fullName>
    </recommendedName>
</protein>
<name>A0A388LX41_CHABU</name>
<dbReference type="GO" id="GO:0004672">
    <property type="term" value="F:protein kinase activity"/>
    <property type="evidence" value="ECO:0007669"/>
    <property type="project" value="InterPro"/>
</dbReference>
<evidence type="ECO:0000256" key="1">
    <source>
        <dbReference type="ARBA" id="ARBA00022786"/>
    </source>
</evidence>
<dbReference type="InterPro" id="IPR001245">
    <property type="entry name" value="Ser-Thr/Tyr_kinase_cat_dom"/>
</dbReference>
<evidence type="ECO:0000313" key="5">
    <source>
        <dbReference type="Proteomes" id="UP000265515"/>
    </source>
</evidence>
<accession>A0A388LX41</accession>
<evidence type="ECO:0000313" key="4">
    <source>
        <dbReference type="EMBL" id="GBG86831.1"/>
    </source>
</evidence>
<sequence>MELETELRIVRIERQRLAERAERFQSEHEKAGLMHSEKVEKLEGEMRNAFEQESQTYAERIRGLKAELRIAEMARQGLVERVAKFQSEYERAKEMHSERVKQLEDDMSNTTAERDAIRESFEKSKARVEELEYRLETERLRGADMHPFREFSLDELTASTNDFHNNCKVKQLQPNGYGCVYVGKITPVEVRRLDGGNSMSRNQHRRLTRELVDLLKSLQHPHLQILLGVCYGGNCLVYEHLANGNVKDWVSSASGSQRGFLPWYIRLRIMAQVANALSFLHSIQSLRGGPIIHRAIKPENIYVDNNFLAKITDLDVALLALPRTEADAAQGMFMFPGPDVRYMAPELFRSQSEVFTEQTDIYAFGITILEILTGNFTNALEIMEGAVEDVATFRSTLDQSAGSWDVDLAMEAAQVGLRCASLKKHHRPSMTGEGAILPVLEEIAHNVDLADSIEDIGRMS</sequence>
<reference evidence="4 5" key="1">
    <citation type="journal article" date="2018" name="Cell">
        <title>The Chara Genome: Secondary Complexity and Implications for Plant Terrestrialization.</title>
        <authorList>
            <person name="Nishiyama T."/>
            <person name="Sakayama H."/>
            <person name="Vries J.D."/>
            <person name="Buschmann H."/>
            <person name="Saint-Marcoux D."/>
            <person name="Ullrich K.K."/>
            <person name="Haas F.B."/>
            <person name="Vanderstraeten L."/>
            <person name="Becker D."/>
            <person name="Lang D."/>
            <person name="Vosolsobe S."/>
            <person name="Rombauts S."/>
            <person name="Wilhelmsson P.K.I."/>
            <person name="Janitza P."/>
            <person name="Kern R."/>
            <person name="Heyl A."/>
            <person name="Rumpler F."/>
            <person name="Villalobos L.I.A.C."/>
            <person name="Clay J.M."/>
            <person name="Skokan R."/>
            <person name="Toyoda A."/>
            <person name="Suzuki Y."/>
            <person name="Kagoshima H."/>
            <person name="Schijlen E."/>
            <person name="Tajeshwar N."/>
            <person name="Catarino B."/>
            <person name="Hetherington A.J."/>
            <person name="Saltykova A."/>
            <person name="Bonnot C."/>
            <person name="Breuninger H."/>
            <person name="Symeonidi A."/>
            <person name="Radhakrishnan G.V."/>
            <person name="Van Nieuwerburgh F."/>
            <person name="Deforce D."/>
            <person name="Chang C."/>
            <person name="Karol K.G."/>
            <person name="Hedrich R."/>
            <person name="Ulvskov P."/>
            <person name="Glockner G."/>
            <person name="Delwiche C.F."/>
            <person name="Petrasek J."/>
            <person name="Van de Peer Y."/>
            <person name="Friml J."/>
            <person name="Beilby M."/>
            <person name="Dolan L."/>
            <person name="Kohara Y."/>
            <person name="Sugano S."/>
            <person name="Fujiyama A."/>
            <person name="Delaux P.-M."/>
            <person name="Quint M."/>
            <person name="TheiBen G."/>
            <person name="Hagemann M."/>
            <person name="Harholt J."/>
            <person name="Dunand C."/>
            <person name="Zachgo S."/>
            <person name="Langdale J."/>
            <person name="Maumus F."/>
            <person name="Straeten D.V.D."/>
            <person name="Gould S.B."/>
            <person name="Rensing S.A."/>
        </authorList>
    </citation>
    <scope>NUCLEOTIDE SEQUENCE [LARGE SCALE GENOMIC DNA]</scope>
    <source>
        <strain evidence="4 5">S276</strain>
    </source>
</reference>
<dbReference type="Gene3D" id="3.30.200.20">
    <property type="entry name" value="Phosphorylase Kinase, domain 1"/>
    <property type="match status" value="1"/>
</dbReference>
<keyword evidence="5" id="KW-1185">Reference proteome</keyword>
<dbReference type="PANTHER" id="PTHR45647">
    <property type="entry name" value="OS02G0152300 PROTEIN"/>
    <property type="match status" value="1"/>
</dbReference>
<evidence type="ECO:0000256" key="2">
    <source>
        <dbReference type="SAM" id="Coils"/>
    </source>
</evidence>
<feature type="coiled-coil region" evidence="2">
    <location>
        <begin position="7"/>
        <end position="141"/>
    </location>
</feature>
<proteinExistence type="predicted"/>
<dbReference type="InterPro" id="IPR051348">
    <property type="entry name" value="U-box_ubiquitin_ligases"/>
</dbReference>
<dbReference type="PANTHER" id="PTHR45647:SF139">
    <property type="entry name" value="OS02G0152300 PROTEIN"/>
    <property type="match status" value="1"/>
</dbReference>
<gene>
    <name evidence="4" type="ORF">CBR_g42114</name>
</gene>
<evidence type="ECO:0000259" key="3">
    <source>
        <dbReference type="PROSITE" id="PS50011"/>
    </source>
</evidence>
<keyword evidence="1" id="KW-0833">Ubl conjugation pathway</keyword>
<dbReference type="OMA" id="LMAACTH"/>
<dbReference type="GO" id="GO:0005524">
    <property type="term" value="F:ATP binding"/>
    <property type="evidence" value="ECO:0007669"/>
    <property type="project" value="InterPro"/>
</dbReference>
<keyword evidence="2" id="KW-0175">Coiled coil</keyword>
<dbReference type="OrthoDB" id="535945at2759"/>
<dbReference type="InterPro" id="IPR011009">
    <property type="entry name" value="Kinase-like_dom_sf"/>
</dbReference>
<dbReference type="AlphaFoldDB" id="A0A388LX41"/>
<dbReference type="EMBL" id="BFEA01000581">
    <property type="protein sequence ID" value="GBG86831.1"/>
    <property type="molecule type" value="Genomic_DNA"/>
</dbReference>
<dbReference type="SUPFAM" id="SSF56112">
    <property type="entry name" value="Protein kinase-like (PK-like)"/>
    <property type="match status" value="1"/>
</dbReference>
<dbReference type="InterPro" id="IPR000719">
    <property type="entry name" value="Prot_kinase_dom"/>
</dbReference>
<dbReference type="Proteomes" id="UP000265515">
    <property type="component" value="Unassembled WGS sequence"/>
</dbReference>
<dbReference type="Gramene" id="GBG86831">
    <property type="protein sequence ID" value="GBG86831"/>
    <property type="gene ID" value="CBR_g42114"/>
</dbReference>
<dbReference type="PROSITE" id="PS50011">
    <property type="entry name" value="PROTEIN_KINASE_DOM"/>
    <property type="match status" value="1"/>
</dbReference>